<dbReference type="AlphaFoldDB" id="A0A858RPQ4"/>
<name>A0A858RPQ4_9BACT</name>
<feature type="signal peptide" evidence="1">
    <location>
        <begin position="1"/>
        <end position="22"/>
    </location>
</feature>
<dbReference type="KEGG" id="luo:HHL09_19635"/>
<proteinExistence type="predicted"/>
<dbReference type="Proteomes" id="UP000501812">
    <property type="component" value="Chromosome"/>
</dbReference>
<reference evidence="2 3" key="1">
    <citation type="submission" date="2020-04" db="EMBL/GenBank/DDBJ databases">
        <title>Luteolibacter sp. G-1-1-1 isolated from soil.</title>
        <authorList>
            <person name="Dahal R.H."/>
        </authorList>
    </citation>
    <scope>NUCLEOTIDE SEQUENCE [LARGE SCALE GENOMIC DNA]</scope>
    <source>
        <strain evidence="2 3">G-1-1-1</strain>
    </source>
</reference>
<keyword evidence="1" id="KW-0732">Signal</keyword>
<protein>
    <recommendedName>
        <fullName evidence="4">Porin</fullName>
    </recommendedName>
</protein>
<gene>
    <name evidence="2" type="ORF">HHL09_19635</name>
</gene>
<dbReference type="RefSeq" id="WP_169456329.1">
    <property type="nucleotide sequence ID" value="NZ_CP051774.1"/>
</dbReference>
<evidence type="ECO:0000313" key="3">
    <source>
        <dbReference type="Proteomes" id="UP000501812"/>
    </source>
</evidence>
<sequence>MKLSQSALLGLVSVAGSLASNAQTKIYFAASNGDRNATQVAISRILTNWSYQGLNGKTTGAGGASQTVSDTFRTSNFGTWNGTWNGQNVIIKTNYAGALAGIAAVADQLQKFRFDPTEGNGDGGIPENPLTSTTDGNYIEHAVDFGLSTNFQSTSPFNGSYNDRTYNTVKQIPVGISQLGFYGSPGIPIDNITTQQAKLLYDTGAVPLSIFTGNWSNGDEHKWIYALGRNTDAGQRFAAQLEIGRSGLGFQWAYQADPAPTAGGAANAPLIESPAGSGTWVTNPAHDPSKSYQIGTAVIGGVVSNHRQWNNGVDETFSGITASGGHNSGANLAIALTQKLGSVAYKKADPAATAGWYVGYVTPGDANATVLGNGQGAARPADSKGVALKYNGIENTPENVKSGRYTLWIYNRILTPIDGVTALGTDPSPTFRNDFVTALANRIKIDVATQQGIALDDAALKVHRTADGGLVFPGPLPGDE</sequence>
<keyword evidence="3" id="KW-1185">Reference proteome</keyword>
<dbReference type="EMBL" id="CP051774">
    <property type="protein sequence ID" value="QJE97903.1"/>
    <property type="molecule type" value="Genomic_DNA"/>
</dbReference>
<evidence type="ECO:0008006" key="4">
    <source>
        <dbReference type="Google" id="ProtNLM"/>
    </source>
</evidence>
<evidence type="ECO:0000256" key="1">
    <source>
        <dbReference type="SAM" id="SignalP"/>
    </source>
</evidence>
<accession>A0A858RPQ4</accession>
<evidence type="ECO:0000313" key="2">
    <source>
        <dbReference type="EMBL" id="QJE97903.1"/>
    </source>
</evidence>
<feature type="chain" id="PRO_5032567502" description="Porin" evidence="1">
    <location>
        <begin position="23"/>
        <end position="480"/>
    </location>
</feature>
<organism evidence="2 3">
    <name type="scientific">Luteolibacter luteus</name>
    <dbReference type="NCBI Taxonomy" id="2728835"/>
    <lineage>
        <taxon>Bacteria</taxon>
        <taxon>Pseudomonadati</taxon>
        <taxon>Verrucomicrobiota</taxon>
        <taxon>Verrucomicrobiia</taxon>
        <taxon>Verrucomicrobiales</taxon>
        <taxon>Verrucomicrobiaceae</taxon>
        <taxon>Luteolibacter</taxon>
    </lineage>
</organism>